<dbReference type="InterPro" id="IPR007667">
    <property type="entry name" value="Hypoxia_induced_domain"/>
</dbReference>
<comment type="subcellular location">
    <subcellularLocation>
        <location evidence="2">Mitochondrion membrane</location>
    </subcellularLocation>
</comment>
<keyword evidence="6 10" id="KW-1133">Transmembrane helix</keyword>
<feature type="region of interest" description="Disordered" evidence="9">
    <location>
        <begin position="1"/>
        <end position="29"/>
    </location>
</feature>
<keyword evidence="7" id="KW-0496">Mitochondrion</keyword>
<comment type="similarity">
    <text evidence="3">Belongs to the RCF1 family.</text>
</comment>
<gene>
    <name evidence="12" type="ORF">SMACR_07384</name>
</gene>
<feature type="compositionally biased region" description="Low complexity" evidence="9">
    <location>
        <begin position="157"/>
        <end position="174"/>
    </location>
</feature>
<evidence type="ECO:0000256" key="10">
    <source>
        <dbReference type="SAM" id="Phobius"/>
    </source>
</evidence>
<dbReference type="AlphaFoldDB" id="A0A8S8ZK36"/>
<evidence type="ECO:0000256" key="4">
    <source>
        <dbReference type="ARBA" id="ARBA00011565"/>
    </source>
</evidence>
<evidence type="ECO:0000256" key="3">
    <source>
        <dbReference type="ARBA" id="ARBA00009366"/>
    </source>
</evidence>
<feature type="compositionally biased region" description="Low complexity" evidence="9">
    <location>
        <begin position="9"/>
        <end position="23"/>
    </location>
</feature>
<keyword evidence="5 10" id="KW-0812">Transmembrane</keyword>
<feature type="transmembrane region" description="Helical" evidence="10">
    <location>
        <begin position="48"/>
        <end position="67"/>
    </location>
</feature>
<proteinExistence type="inferred from homology"/>
<feature type="region of interest" description="Disordered" evidence="9">
    <location>
        <begin position="143"/>
        <end position="221"/>
    </location>
</feature>
<dbReference type="InterPro" id="IPR050355">
    <property type="entry name" value="RCF1"/>
</dbReference>
<feature type="transmembrane region" description="Helical" evidence="10">
    <location>
        <begin position="79"/>
        <end position="100"/>
    </location>
</feature>
<evidence type="ECO:0000313" key="13">
    <source>
        <dbReference type="Proteomes" id="UP000433876"/>
    </source>
</evidence>
<evidence type="ECO:0000256" key="8">
    <source>
        <dbReference type="ARBA" id="ARBA00023136"/>
    </source>
</evidence>
<dbReference type="Pfam" id="PF04588">
    <property type="entry name" value="HIG_1_N"/>
    <property type="match status" value="1"/>
</dbReference>
<evidence type="ECO:0000313" key="12">
    <source>
        <dbReference type="EMBL" id="KAA8629869.1"/>
    </source>
</evidence>
<dbReference type="GO" id="GO:0031966">
    <property type="term" value="C:mitochondrial membrane"/>
    <property type="evidence" value="ECO:0007669"/>
    <property type="project" value="UniProtKB-SubCell"/>
</dbReference>
<evidence type="ECO:0000256" key="9">
    <source>
        <dbReference type="SAM" id="MobiDB-lite"/>
    </source>
</evidence>
<feature type="domain" description="HIG1" evidence="11">
    <location>
        <begin position="20"/>
        <end position="111"/>
    </location>
</feature>
<accession>A0A8S8ZK36</accession>
<comment type="function">
    <text evidence="1">Cytochrome c oxidase subunit which plays a role in assembly of respiratory supercomplexes.</text>
</comment>
<reference evidence="12 13" key="1">
    <citation type="submission" date="2017-07" db="EMBL/GenBank/DDBJ databases">
        <title>Genome sequence of the Sordaria macrospora wild type strain R19027.</title>
        <authorList>
            <person name="Nowrousian M."/>
            <person name="Teichert I."/>
            <person name="Kueck U."/>
        </authorList>
    </citation>
    <scope>NUCLEOTIDE SEQUENCE [LARGE SCALE GENOMIC DNA]</scope>
    <source>
        <strain evidence="12 13">R19027</strain>
        <tissue evidence="12">Mycelium</tissue>
    </source>
</reference>
<dbReference type="PANTHER" id="PTHR12297:SF3">
    <property type="entry name" value="HIG1 DOMAIN FAMILY MEMBER 1A"/>
    <property type="match status" value="1"/>
</dbReference>
<evidence type="ECO:0000256" key="1">
    <source>
        <dbReference type="ARBA" id="ARBA00002584"/>
    </source>
</evidence>
<evidence type="ECO:0000256" key="2">
    <source>
        <dbReference type="ARBA" id="ARBA00004325"/>
    </source>
</evidence>
<dbReference type="PROSITE" id="PS51503">
    <property type="entry name" value="HIG1"/>
    <property type="match status" value="1"/>
</dbReference>
<evidence type="ECO:0000256" key="5">
    <source>
        <dbReference type="ARBA" id="ARBA00022692"/>
    </source>
</evidence>
<evidence type="ECO:0000256" key="7">
    <source>
        <dbReference type="ARBA" id="ARBA00023128"/>
    </source>
</evidence>
<sequence length="221" mass="24303">MPDSTNNQGSAPPGLSSRPLPSSFDDNADFYNENGFQKVSRRLREEPLIPIGCIATVAAFTGAYRAMRRGDHQQVQRMFRARVAAQAFTVVAMVAGSWYYAADRQKQKELWKLKEQQDAEEKRQKWIRELEVRDAEDKALQERLEKRRKKKAERDSAAGAPDGVAAQAQAAYAGAKDKASNLAGNVAPEDPTKSHAAGVREALPTWLGGSKGADGSSRDKN</sequence>
<dbReference type="VEuPathDB" id="FungiDB:SMAC_07384"/>
<dbReference type="PANTHER" id="PTHR12297">
    <property type="entry name" value="HYPOXIA-INDUCBILE GENE 1 HIG1 -RELATED"/>
    <property type="match status" value="1"/>
</dbReference>
<dbReference type="Proteomes" id="UP000433876">
    <property type="component" value="Unassembled WGS sequence"/>
</dbReference>
<keyword evidence="8 10" id="KW-0472">Membrane</keyword>
<organism evidence="12 13">
    <name type="scientific">Sordaria macrospora</name>
    <dbReference type="NCBI Taxonomy" id="5147"/>
    <lineage>
        <taxon>Eukaryota</taxon>
        <taxon>Fungi</taxon>
        <taxon>Dikarya</taxon>
        <taxon>Ascomycota</taxon>
        <taxon>Pezizomycotina</taxon>
        <taxon>Sordariomycetes</taxon>
        <taxon>Sordariomycetidae</taxon>
        <taxon>Sordariales</taxon>
        <taxon>Sordariaceae</taxon>
        <taxon>Sordaria</taxon>
    </lineage>
</organism>
<evidence type="ECO:0000256" key="6">
    <source>
        <dbReference type="ARBA" id="ARBA00022989"/>
    </source>
</evidence>
<dbReference type="OMA" id="QRWIREL"/>
<evidence type="ECO:0000259" key="11">
    <source>
        <dbReference type="PROSITE" id="PS51503"/>
    </source>
</evidence>
<name>A0A8S8ZK36_SORMA</name>
<comment type="subunit">
    <text evidence="4">Associates with the respiratory chain complex III/complex IV supercomplex.</text>
</comment>
<protein>
    <recommendedName>
        <fullName evidence="11">HIG1 domain-containing protein</fullName>
    </recommendedName>
</protein>
<dbReference type="EMBL" id="NMPR01000122">
    <property type="protein sequence ID" value="KAA8629869.1"/>
    <property type="molecule type" value="Genomic_DNA"/>
</dbReference>
<comment type="caution">
    <text evidence="12">The sequence shown here is derived from an EMBL/GenBank/DDBJ whole genome shotgun (WGS) entry which is preliminary data.</text>
</comment>
<dbReference type="GO" id="GO:0097250">
    <property type="term" value="P:mitochondrial respirasome assembly"/>
    <property type="evidence" value="ECO:0007669"/>
    <property type="project" value="TreeGrafter"/>
</dbReference>
<dbReference type="Gene3D" id="6.10.140.1320">
    <property type="match status" value="1"/>
</dbReference>